<accession>A0ABW8GSN6</accession>
<dbReference type="EMBL" id="JBIXLB010000002">
    <property type="protein sequence ID" value="MFJ5512370.1"/>
    <property type="molecule type" value="Genomic_DNA"/>
</dbReference>
<organism evidence="1 2">
    <name type="scientific">Pectobacterium jejuense</name>
    <dbReference type="NCBI Taxonomy" id="2974022"/>
    <lineage>
        <taxon>Bacteria</taxon>
        <taxon>Pseudomonadati</taxon>
        <taxon>Pseudomonadota</taxon>
        <taxon>Gammaproteobacteria</taxon>
        <taxon>Enterobacterales</taxon>
        <taxon>Pectobacteriaceae</taxon>
        <taxon>Pectobacterium</taxon>
    </lineage>
</organism>
<reference evidence="1 2" key="1">
    <citation type="submission" date="2024-10" db="EMBL/GenBank/DDBJ databases">
        <authorList>
            <person name="Lu C.-H."/>
        </authorList>
    </citation>
    <scope>NUCLEOTIDE SEQUENCE [LARGE SCALE GENOMIC DNA]</scope>
    <source>
        <strain evidence="1 2">22LXZD03-01</strain>
    </source>
</reference>
<dbReference type="InterPro" id="IPR006998">
    <property type="entry name" value="DltD"/>
</dbReference>
<gene>
    <name evidence="1" type="ORF">ACIPUH_06135</name>
</gene>
<name>A0ABW8GSN6_9GAMM</name>
<protein>
    <submittedName>
        <fullName evidence="1">D-alanyl-lipoteichoic acid biosynthesis protein DltD</fullName>
    </submittedName>
</protein>
<dbReference type="RefSeq" id="WP_400353359.1">
    <property type="nucleotide sequence ID" value="NZ_JBIXLA010000002.1"/>
</dbReference>
<proteinExistence type="predicted"/>
<dbReference type="Pfam" id="PF04914">
    <property type="entry name" value="DltD"/>
    <property type="match status" value="1"/>
</dbReference>
<dbReference type="Proteomes" id="UP001617702">
    <property type="component" value="Unassembled WGS sequence"/>
</dbReference>
<evidence type="ECO:0000313" key="2">
    <source>
        <dbReference type="Proteomes" id="UP001617702"/>
    </source>
</evidence>
<comment type="caution">
    <text evidence="1">The sequence shown here is derived from an EMBL/GenBank/DDBJ whole genome shotgun (WGS) entry which is preliminary data.</text>
</comment>
<keyword evidence="2" id="KW-1185">Reference proteome</keyword>
<dbReference type="SUPFAM" id="SSF52266">
    <property type="entry name" value="SGNH hydrolase"/>
    <property type="match status" value="1"/>
</dbReference>
<sequence length="378" mass="43378">MKIKNTLGLHILMATLAILFLSVPPLVTSVDPALTFQPLIKTMEGTVKEQKEKIATISHALQGNAIFFLGASEVSTSEDEHYAVYNYFNNQLHRPVVAYGDSFVDNVTHFLLFSRFKNELNANSKVVLLLAPDSFYSDGIPPAIFANNFPASIFDPLMKDDQTHPFLVNYLQHIDKEDISHLTFGQMKVYGWDPQIIWQEVSYQFANFCELIKNYWLSILHIVSQSAQPWPQPPTANMTPDWNRELDQARVLNQSRQQSADTLWMDKSVFADDKTPEEWDDAPIVPAQMEALRATIKLLKASNAQFVVIVDPINPWAINNSEKFQPIDSQIRSMLEENQVRYFDMYAQPYQNGWNWDRLHPTDPAWVAMDQFIAESFK</sequence>
<dbReference type="InterPro" id="IPR036514">
    <property type="entry name" value="SGNH_hydro_sf"/>
</dbReference>
<evidence type="ECO:0000313" key="1">
    <source>
        <dbReference type="EMBL" id="MFJ5512370.1"/>
    </source>
</evidence>
<dbReference type="Gene3D" id="3.40.50.1110">
    <property type="entry name" value="SGNH hydrolase"/>
    <property type="match status" value="1"/>
</dbReference>